<dbReference type="PANTHER" id="PTHR42973">
    <property type="entry name" value="BINDING OXIDOREDUCTASE, PUTATIVE (AFU_ORTHOLOGUE AFUA_1G17690)-RELATED"/>
    <property type="match status" value="1"/>
</dbReference>
<dbReference type="InterPro" id="IPR016166">
    <property type="entry name" value="FAD-bd_PCMH"/>
</dbReference>
<organism evidence="7 8">
    <name type="scientific">Hortaea werneckii</name>
    <name type="common">Black yeast</name>
    <name type="synonym">Cladosporium werneckii</name>
    <dbReference type="NCBI Taxonomy" id="91943"/>
    <lineage>
        <taxon>Eukaryota</taxon>
        <taxon>Fungi</taxon>
        <taxon>Dikarya</taxon>
        <taxon>Ascomycota</taxon>
        <taxon>Pezizomycotina</taxon>
        <taxon>Dothideomycetes</taxon>
        <taxon>Dothideomycetidae</taxon>
        <taxon>Mycosphaerellales</taxon>
        <taxon>Teratosphaeriaceae</taxon>
        <taxon>Hortaea</taxon>
    </lineage>
</organism>
<evidence type="ECO:0000256" key="2">
    <source>
        <dbReference type="ARBA" id="ARBA00022630"/>
    </source>
</evidence>
<dbReference type="PROSITE" id="PS51387">
    <property type="entry name" value="FAD_PCMH"/>
    <property type="match status" value="1"/>
</dbReference>
<dbReference type="Gene3D" id="3.30.465.10">
    <property type="match status" value="1"/>
</dbReference>
<dbReference type="InterPro" id="IPR006094">
    <property type="entry name" value="Oxid_FAD_bind_N"/>
</dbReference>
<dbReference type="Proteomes" id="UP000269276">
    <property type="component" value="Unassembled WGS sequence"/>
</dbReference>
<evidence type="ECO:0000259" key="6">
    <source>
        <dbReference type="PROSITE" id="PS51387"/>
    </source>
</evidence>
<comment type="similarity">
    <text evidence="1">Belongs to the oxygen-dependent FAD-linked oxidoreductase family.</text>
</comment>
<evidence type="ECO:0000256" key="4">
    <source>
        <dbReference type="ARBA" id="ARBA00023002"/>
    </source>
</evidence>
<keyword evidence="4" id="KW-0560">Oxidoreductase</keyword>
<evidence type="ECO:0000313" key="8">
    <source>
        <dbReference type="Proteomes" id="UP000269276"/>
    </source>
</evidence>
<feature type="domain" description="FAD-binding PCMH-type" evidence="6">
    <location>
        <begin position="107"/>
        <end position="279"/>
    </location>
</feature>
<dbReference type="GO" id="GO:0071949">
    <property type="term" value="F:FAD binding"/>
    <property type="evidence" value="ECO:0007669"/>
    <property type="project" value="InterPro"/>
</dbReference>
<dbReference type="InterPro" id="IPR036318">
    <property type="entry name" value="FAD-bd_PCMH-like_sf"/>
</dbReference>
<evidence type="ECO:0000256" key="1">
    <source>
        <dbReference type="ARBA" id="ARBA00005466"/>
    </source>
</evidence>
<dbReference type="SUPFAM" id="SSF56176">
    <property type="entry name" value="FAD-binding/transporter-associated domain-like"/>
    <property type="match status" value="1"/>
</dbReference>
<reference evidence="7 8" key="1">
    <citation type="journal article" date="2018" name="BMC Genomics">
        <title>Genomic evidence for intraspecific hybridization in a clonal and extremely halotolerant yeast.</title>
        <authorList>
            <person name="Gostincar C."/>
            <person name="Stajich J.E."/>
            <person name="Zupancic J."/>
            <person name="Zalar P."/>
            <person name="Gunde-Cimerman N."/>
        </authorList>
    </citation>
    <scope>NUCLEOTIDE SEQUENCE [LARGE SCALE GENOMIC DNA]</scope>
    <source>
        <strain evidence="7 8">EXF-2682</strain>
    </source>
</reference>
<dbReference type="InterPro" id="IPR016169">
    <property type="entry name" value="FAD-bd_PCMH_sub2"/>
</dbReference>
<proteinExistence type="inferred from homology"/>
<dbReference type="PANTHER" id="PTHR42973:SF34">
    <property type="entry name" value="FAD BINDING DOMAIN PROTEIN (AFU_ORTHOLOGUE AFUA_3G02770)"/>
    <property type="match status" value="1"/>
</dbReference>
<protein>
    <recommendedName>
        <fullName evidence="6">FAD-binding PCMH-type domain-containing protein</fullName>
    </recommendedName>
</protein>
<comment type="caution">
    <text evidence="7">The sequence shown here is derived from an EMBL/GenBank/DDBJ whole genome shotgun (WGS) entry which is preliminary data.</text>
</comment>
<feature type="chain" id="PRO_5018302971" description="FAD-binding PCMH-type domain-containing protein" evidence="5">
    <location>
        <begin position="26"/>
        <end position="548"/>
    </location>
</feature>
<evidence type="ECO:0000256" key="3">
    <source>
        <dbReference type="ARBA" id="ARBA00022827"/>
    </source>
</evidence>
<keyword evidence="5" id="KW-0732">Signal</keyword>
<dbReference type="OrthoDB" id="2151789at2759"/>
<dbReference type="Pfam" id="PF01565">
    <property type="entry name" value="FAD_binding_4"/>
    <property type="match status" value="1"/>
</dbReference>
<gene>
    <name evidence="7" type="ORF">D0863_06301</name>
</gene>
<dbReference type="GO" id="GO:0016491">
    <property type="term" value="F:oxidoreductase activity"/>
    <property type="evidence" value="ECO:0007669"/>
    <property type="project" value="UniProtKB-KW"/>
</dbReference>
<dbReference type="EMBL" id="QWIP01000195">
    <property type="protein sequence ID" value="RMY69677.1"/>
    <property type="molecule type" value="Genomic_DNA"/>
</dbReference>
<dbReference type="InterPro" id="IPR050416">
    <property type="entry name" value="FAD-linked_Oxidoreductase"/>
</dbReference>
<keyword evidence="3" id="KW-0274">FAD</keyword>
<evidence type="ECO:0000313" key="7">
    <source>
        <dbReference type="EMBL" id="RMY69677.1"/>
    </source>
</evidence>
<name>A0A3M7DZX0_HORWE</name>
<dbReference type="AlphaFoldDB" id="A0A3M7DZX0"/>
<feature type="signal peptide" evidence="5">
    <location>
        <begin position="1"/>
        <end position="25"/>
    </location>
</feature>
<dbReference type="VEuPathDB" id="FungiDB:BTJ68_13231"/>
<accession>A0A3M7DZX0</accession>
<sequence length="548" mass="59083">MEYACKMRVLPALFIAIAALPISCCEDFDTVAALANYGVNASNFATGGSRGSVAGSPAENDLATRDEHSGCKYACGTLSLLYHGNTAYPQSPAYHLEEAGYWSAVQAEVEPYCFFEPEDSVAVAVTVLLSRLTQCPFAVKSGGHAAFANASNIEGGITINMAKMNRVELSEDASVAKVGPGNTWYDVYTALEDRNLTVIGGRVADIGVGGLTLGGGVSFFSGLYGWACDNVKNYQVVTAQGTILDVNYDSHFDDLYYALRGGGNNFGIVTRFDLYTYPQGMMWGGSRVYPINETDAILNALVNFAYDAPSDPDAALIVAFAYAEQLGGYLIAADLEYAKPEANPPIFDAFQNASYISDTTKVVSLPDLTLEFNSSNPGGLRETYWTATCQVDLDLLHYMVAEYQTQTNTILDVAGLGPSFVLQTITTDELKYMTRNGGNALGLSEEEGPLLLLNIAFWWDSSADDERVLQACKNIVDNTLAYAAARGLAKEYLYMNYASQYQSVVPSYGAANHAKLVEVARKYDPSGVFQRLQPGYFKLDGAPTAGSP</sequence>
<evidence type="ECO:0000256" key="5">
    <source>
        <dbReference type="SAM" id="SignalP"/>
    </source>
</evidence>
<keyword evidence="2" id="KW-0285">Flavoprotein</keyword>